<reference evidence="1" key="2">
    <citation type="submission" date="2020-11" db="EMBL/GenBank/DDBJ databases">
        <authorList>
            <person name="McCartney M.A."/>
            <person name="Auch B."/>
            <person name="Kono T."/>
            <person name="Mallez S."/>
            <person name="Becker A."/>
            <person name="Gohl D.M."/>
            <person name="Silverstein K.A.T."/>
            <person name="Koren S."/>
            <person name="Bechman K.B."/>
            <person name="Herman A."/>
            <person name="Abrahante J.E."/>
            <person name="Garbe J."/>
        </authorList>
    </citation>
    <scope>NUCLEOTIDE SEQUENCE</scope>
    <source>
        <strain evidence="1">Duluth1</strain>
        <tissue evidence="1">Whole animal</tissue>
    </source>
</reference>
<dbReference type="AlphaFoldDB" id="A0A9D4FQX9"/>
<dbReference type="Gene3D" id="3.30.830.10">
    <property type="entry name" value="Metalloenzyme, LuxS/M16 peptidase-like"/>
    <property type="match status" value="1"/>
</dbReference>
<dbReference type="GO" id="GO:0046872">
    <property type="term" value="F:metal ion binding"/>
    <property type="evidence" value="ECO:0007669"/>
    <property type="project" value="InterPro"/>
</dbReference>
<reference evidence="1" key="1">
    <citation type="journal article" date="2019" name="bioRxiv">
        <title>The Genome of the Zebra Mussel, Dreissena polymorpha: A Resource for Invasive Species Research.</title>
        <authorList>
            <person name="McCartney M.A."/>
            <person name="Auch B."/>
            <person name="Kono T."/>
            <person name="Mallez S."/>
            <person name="Zhang Y."/>
            <person name="Obille A."/>
            <person name="Becker A."/>
            <person name="Abrahante J.E."/>
            <person name="Garbe J."/>
            <person name="Badalamenti J.P."/>
            <person name="Herman A."/>
            <person name="Mangelson H."/>
            <person name="Liachko I."/>
            <person name="Sullivan S."/>
            <person name="Sone E.D."/>
            <person name="Koren S."/>
            <person name="Silverstein K.A.T."/>
            <person name="Beckman K.B."/>
            <person name="Gohl D.M."/>
        </authorList>
    </citation>
    <scope>NUCLEOTIDE SEQUENCE</scope>
    <source>
        <strain evidence="1">Duluth1</strain>
        <tissue evidence="1">Whole animal</tissue>
    </source>
</reference>
<name>A0A9D4FQX9_DREPO</name>
<evidence type="ECO:0000313" key="2">
    <source>
        <dbReference type="Proteomes" id="UP000828390"/>
    </source>
</evidence>
<evidence type="ECO:0008006" key="3">
    <source>
        <dbReference type="Google" id="ProtNLM"/>
    </source>
</evidence>
<dbReference type="PANTHER" id="PTHR43016">
    <property type="entry name" value="PRESEQUENCE PROTEASE"/>
    <property type="match status" value="1"/>
</dbReference>
<sequence>MIPCPDSGYYSWCIIAATEAHDDDGLPHTLEHLVFMGSEDYPYKVSVVFHHFGKD</sequence>
<protein>
    <recommendedName>
        <fullName evidence="3">Peptidase M16 N-terminal domain-containing protein</fullName>
    </recommendedName>
</protein>
<dbReference type="PANTHER" id="PTHR43016:SF16">
    <property type="entry name" value="METALLOPROTEASE, PUTATIVE (AFU_ORTHOLOGUE AFUA_4G07610)-RELATED"/>
    <property type="match status" value="1"/>
</dbReference>
<dbReference type="InterPro" id="IPR011249">
    <property type="entry name" value="Metalloenz_LuxS/M16"/>
</dbReference>
<dbReference type="Proteomes" id="UP000828390">
    <property type="component" value="Unassembled WGS sequence"/>
</dbReference>
<dbReference type="SUPFAM" id="SSF63411">
    <property type="entry name" value="LuxS/MPP-like metallohydrolase"/>
    <property type="match status" value="1"/>
</dbReference>
<dbReference type="EMBL" id="JAIWYP010000007">
    <property type="protein sequence ID" value="KAH3800865.1"/>
    <property type="molecule type" value="Genomic_DNA"/>
</dbReference>
<accession>A0A9D4FQX9</accession>
<proteinExistence type="predicted"/>
<comment type="caution">
    <text evidence="1">The sequence shown here is derived from an EMBL/GenBank/DDBJ whole genome shotgun (WGS) entry which is preliminary data.</text>
</comment>
<keyword evidence="2" id="KW-1185">Reference proteome</keyword>
<evidence type="ECO:0000313" key="1">
    <source>
        <dbReference type="EMBL" id="KAH3800865.1"/>
    </source>
</evidence>
<gene>
    <name evidence="1" type="ORF">DPMN_154508</name>
</gene>
<organism evidence="1 2">
    <name type="scientific">Dreissena polymorpha</name>
    <name type="common">Zebra mussel</name>
    <name type="synonym">Mytilus polymorpha</name>
    <dbReference type="NCBI Taxonomy" id="45954"/>
    <lineage>
        <taxon>Eukaryota</taxon>
        <taxon>Metazoa</taxon>
        <taxon>Spiralia</taxon>
        <taxon>Lophotrochozoa</taxon>
        <taxon>Mollusca</taxon>
        <taxon>Bivalvia</taxon>
        <taxon>Autobranchia</taxon>
        <taxon>Heteroconchia</taxon>
        <taxon>Euheterodonta</taxon>
        <taxon>Imparidentia</taxon>
        <taxon>Neoheterodontei</taxon>
        <taxon>Myida</taxon>
        <taxon>Dreissenoidea</taxon>
        <taxon>Dreissenidae</taxon>
        <taxon>Dreissena</taxon>
    </lineage>
</organism>